<keyword evidence="4 9" id="KW-0560">Oxidoreductase</keyword>
<feature type="binding site" evidence="8">
    <location>
        <position position="102"/>
    </location>
    <ligand>
        <name>NAD(+)</name>
        <dbReference type="ChEBI" id="CHEBI:57540"/>
    </ligand>
</feature>
<dbReference type="InterPro" id="IPR011304">
    <property type="entry name" value="L-lactate_DH"/>
</dbReference>
<proteinExistence type="inferred from homology"/>
<dbReference type="OrthoDB" id="5405561at2759"/>
<evidence type="ECO:0000256" key="8">
    <source>
        <dbReference type="PIRSR" id="PIRSR000102-3"/>
    </source>
</evidence>
<dbReference type="Proteomes" id="UP000295192">
    <property type="component" value="Unassembled WGS sequence"/>
</dbReference>
<dbReference type="GO" id="GO:0006089">
    <property type="term" value="P:lactate metabolic process"/>
    <property type="evidence" value="ECO:0007669"/>
    <property type="project" value="TreeGrafter"/>
</dbReference>
<dbReference type="NCBIfam" id="TIGR01771">
    <property type="entry name" value="L-LDH-NAD"/>
    <property type="match status" value="1"/>
</dbReference>
<dbReference type="Pfam" id="PF02866">
    <property type="entry name" value="Ldh_1_C"/>
    <property type="match status" value="1"/>
</dbReference>
<feature type="binding site" evidence="8">
    <location>
        <begin position="186"/>
        <end position="188"/>
    </location>
    <ligand>
        <name>NAD(+)</name>
        <dbReference type="ChEBI" id="CHEBI:57540"/>
    </ligand>
</feature>
<comment type="similarity">
    <text evidence="2">Belongs to the LDH/MDH superfamily. LDH family.</text>
</comment>
<comment type="catalytic activity">
    <reaction evidence="6 9">
        <text>(S)-lactate + NAD(+) = pyruvate + NADH + H(+)</text>
        <dbReference type="Rhea" id="RHEA:23444"/>
        <dbReference type="ChEBI" id="CHEBI:15361"/>
        <dbReference type="ChEBI" id="CHEBI:15378"/>
        <dbReference type="ChEBI" id="CHEBI:16651"/>
        <dbReference type="ChEBI" id="CHEBI:57540"/>
        <dbReference type="ChEBI" id="CHEBI:57945"/>
        <dbReference type="EC" id="1.1.1.27"/>
    </reaction>
</comment>
<dbReference type="InterPro" id="IPR001236">
    <property type="entry name" value="Lactate/malate_DH_N"/>
</dbReference>
<comment type="caution">
    <text evidence="12">The sequence shown here is derived from an EMBL/GenBank/DDBJ whole genome shotgun (WGS) entry which is preliminary data.</text>
</comment>
<dbReference type="SUPFAM" id="SSF51735">
    <property type="entry name" value="NAD(P)-binding Rossmann-fold domains"/>
    <property type="match status" value="1"/>
</dbReference>
<evidence type="ECO:0000256" key="2">
    <source>
        <dbReference type="ARBA" id="ARBA00006054"/>
    </source>
</evidence>
<dbReference type="PANTHER" id="PTHR43128">
    <property type="entry name" value="L-2-HYDROXYCARBOXYLATE DEHYDROGENASE (NAD(P)(+))"/>
    <property type="match status" value="1"/>
</dbReference>
<feature type="binding site" evidence="8">
    <location>
        <begin position="77"/>
        <end position="82"/>
    </location>
    <ligand>
        <name>NAD(+)</name>
        <dbReference type="ChEBI" id="CHEBI:57540"/>
    </ligand>
</feature>
<dbReference type="UniPathway" id="UPA00554">
    <property type="reaction ID" value="UER00611"/>
</dbReference>
<dbReference type="PIRSF" id="PIRSF000102">
    <property type="entry name" value="Lac_mal_DH"/>
    <property type="match status" value="1"/>
</dbReference>
<feature type="domain" description="Lactate/malate dehydrogenase C-terminal" evidence="11">
    <location>
        <begin position="214"/>
        <end position="375"/>
    </location>
</feature>
<reference evidence="12 13" key="1">
    <citation type="journal article" date="2019" name="J. Hered.">
        <title>An Improved Genome Assembly for Drosophila navojoa, the Basal Species in the mojavensis Cluster.</title>
        <authorList>
            <person name="Vanderlinde T."/>
            <person name="Dupim E.G."/>
            <person name="Nazario-Yepiz N.O."/>
            <person name="Carvalho A.B."/>
        </authorList>
    </citation>
    <scope>NUCLEOTIDE SEQUENCE [LARGE SCALE GENOMIC DNA]</scope>
    <source>
        <strain evidence="12">Navoj_Jal97</strain>
        <tissue evidence="12">Whole organism</tissue>
    </source>
</reference>
<dbReference type="InterPro" id="IPR015955">
    <property type="entry name" value="Lactate_DH/Glyco_Ohase_4_C"/>
</dbReference>
<keyword evidence="13" id="KW-1185">Reference proteome</keyword>
<evidence type="ECO:0000256" key="9">
    <source>
        <dbReference type="RuleBase" id="RU000496"/>
    </source>
</evidence>
<dbReference type="Pfam" id="PF00056">
    <property type="entry name" value="Ldh_1_N"/>
    <property type="match status" value="1"/>
</dbReference>
<dbReference type="PRINTS" id="PR00086">
    <property type="entry name" value="LLDHDRGNASE"/>
</dbReference>
<keyword evidence="5 8" id="KW-0520">NAD</keyword>
<protein>
    <recommendedName>
        <fullName evidence="3 9">L-lactate dehydrogenase</fullName>
        <ecNumber evidence="3 9">1.1.1.27</ecNumber>
    </recommendedName>
</protein>
<organism evidence="12 13">
    <name type="scientific">Drosophila navojoa</name>
    <name type="common">Fruit fly</name>
    <dbReference type="NCBI Taxonomy" id="7232"/>
    <lineage>
        <taxon>Eukaryota</taxon>
        <taxon>Metazoa</taxon>
        <taxon>Ecdysozoa</taxon>
        <taxon>Arthropoda</taxon>
        <taxon>Hexapoda</taxon>
        <taxon>Insecta</taxon>
        <taxon>Pterygota</taxon>
        <taxon>Neoptera</taxon>
        <taxon>Endopterygota</taxon>
        <taxon>Diptera</taxon>
        <taxon>Brachycera</taxon>
        <taxon>Muscomorpha</taxon>
        <taxon>Ephydroidea</taxon>
        <taxon>Drosophilidae</taxon>
        <taxon>Drosophila</taxon>
    </lineage>
</organism>
<evidence type="ECO:0000256" key="4">
    <source>
        <dbReference type="ARBA" id="ARBA00023002"/>
    </source>
</evidence>
<feature type="active site" description="Proton acceptor" evidence="7">
    <location>
        <position position="243"/>
    </location>
</feature>
<dbReference type="OMA" id="MTWVTRK"/>
<dbReference type="InterPro" id="IPR022383">
    <property type="entry name" value="Lactate/malate_DH_C"/>
</dbReference>
<dbReference type="STRING" id="7232.A0A484BSE1"/>
<evidence type="ECO:0000256" key="5">
    <source>
        <dbReference type="ARBA" id="ARBA00023027"/>
    </source>
</evidence>
<evidence type="ECO:0000313" key="13">
    <source>
        <dbReference type="Proteomes" id="UP000295192"/>
    </source>
</evidence>
<evidence type="ECO:0000313" key="12">
    <source>
        <dbReference type="EMBL" id="TDG51142.1"/>
    </source>
</evidence>
<dbReference type="EMBL" id="LSRL02000011">
    <property type="protein sequence ID" value="TDG51142.1"/>
    <property type="molecule type" value="Genomic_DNA"/>
</dbReference>
<accession>A0A484BSE1</accession>
<dbReference type="PROSITE" id="PS00064">
    <property type="entry name" value="L_LDH"/>
    <property type="match status" value="1"/>
</dbReference>
<evidence type="ECO:0000259" key="11">
    <source>
        <dbReference type="Pfam" id="PF02866"/>
    </source>
</evidence>
<evidence type="ECO:0000256" key="7">
    <source>
        <dbReference type="PIRSR" id="PIRSR000102-1"/>
    </source>
</evidence>
<dbReference type="SUPFAM" id="SSF56327">
    <property type="entry name" value="LDH C-terminal domain-like"/>
    <property type="match status" value="1"/>
</dbReference>
<dbReference type="InterPro" id="IPR018177">
    <property type="entry name" value="L-lactate_DH_AS"/>
</dbReference>
<sequence>MMIKSLSYSVYKRFPKFEIFNSTKPLTGDLILARCSRSYSDSSSCKDDKLFDDFRDCLYRRYQKQDVQCGNKVSIVGAGAVGTACAIALLSKGITNNIALYDVRKEFCSAERQDLLQGSLFLHNCKIDNRTTIECTKNSRVIVITAGVRSKPNESRQNLVHRSAEIIKKIAPELLKQSPKAVFIVVSNPVDVMTWVTRKITNLPYERCFSTGCHLDTARFRMFIGKLLRVSTSSVQGMVLGEHGDTSVPIWSSVSVGGTLLKDLLPPIGTEKDPMAWSNVHKNVVDAAYKVIGGKGYTNWAVGLTVSDVVSAIFENSNRILSLSTNAKGMCGVKEEVFLSLPCIVNKWGIYGVLHPQLSDWEKNKFEESAKVMLKLQNSIKF</sequence>
<dbReference type="Gene3D" id="3.40.50.720">
    <property type="entry name" value="NAD(P)-binding Rossmann-like Domain"/>
    <property type="match status" value="1"/>
</dbReference>
<dbReference type="GO" id="GO:0005737">
    <property type="term" value="C:cytoplasm"/>
    <property type="evidence" value="ECO:0007669"/>
    <property type="project" value="InterPro"/>
</dbReference>
<name>A0A484BSE1_DRONA</name>
<dbReference type="PANTHER" id="PTHR43128:SF16">
    <property type="entry name" value="L-LACTATE DEHYDROGENASE"/>
    <property type="match status" value="1"/>
</dbReference>
<evidence type="ECO:0000256" key="6">
    <source>
        <dbReference type="ARBA" id="ARBA00049258"/>
    </source>
</evidence>
<comment type="pathway">
    <text evidence="1 9">Fermentation; pyruvate fermentation to lactate; (S)-lactate from pyruvate: step 1/1.</text>
</comment>
<dbReference type="InterPro" id="IPR036291">
    <property type="entry name" value="NAD(P)-bd_dom_sf"/>
</dbReference>
<dbReference type="Gene3D" id="3.90.110.10">
    <property type="entry name" value="Lactate dehydrogenase/glycoside hydrolase, family 4, C-terminal"/>
    <property type="match status" value="1"/>
</dbReference>
<dbReference type="InterPro" id="IPR001557">
    <property type="entry name" value="L-lactate/malate_DH"/>
</dbReference>
<feature type="domain" description="Lactate/malate dehydrogenase N-terminal" evidence="10">
    <location>
        <begin position="72"/>
        <end position="209"/>
    </location>
</feature>
<dbReference type="GO" id="GO:0004459">
    <property type="term" value="F:L-lactate dehydrogenase (NAD+) activity"/>
    <property type="evidence" value="ECO:0007669"/>
    <property type="project" value="UniProtKB-EC"/>
</dbReference>
<dbReference type="CDD" id="cd05293">
    <property type="entry name" value="LDH_1"/>
    <property type="match status" value="1"/>
</dbReference>
<evidence type="ECO:0000256" key="1">
    <source>
        <dbReference type="ARBA" id="ARBA00004843"/>
    </source>
</evidence>
<evidence type="ECO:0000259" key="10">
    <source>
        <dbReference type="Pfam" id="PF00056"/>
    </source>
</evidence>
<dbReference type="EC" id="1.1.1.27" evidence="3 9"/>
<dbReference type="AlphaFoldDB" id="A0A484BSE1"/>
<evidence type="ECO:0000256" key="3">
    <source>
        <dbReference type="ARBA" id="ARBA00012967"/>
    </source>
</evidence>
<gene>
    <name evidence="12" type="ORF">AWZ03_002505</name>
</gene>